<name>A0ABN7YU92_9BURK</name>
<evidence type="ECO:0000256" key="5">
    <source>
        <dbReference type="NCBIfam" id="TIGR00112"/>
    </source>
</evidence>
<dbReference type="HAMAP" id="MF_01925">
    <property type="entry name" value="P5C_reductase"/>
    <property type="match status" value="1"/>
</dbReference>
<keyword evidence="4 6" id="KW-0028">Amino-acid biosynthesis</keyword>
<evidence type="ECO:0000256" key="6">
    <source>
        <dbReference type="RuleBase" id="RU003903"/>
    </source>
</evidence>
<feature type="domain" description="Pyrroline-5-carboxylate reductase dimerisation" evidence="8">
    <location>
        <begin position="168"/>
        <end position="271"/>
    </location>
</feature>
<dbReference type="InterPro" id="IPR036291">
    <property type="entry name" value="NAD(P)-bd_dom_sf"/>
</dbReference>
<evidence type="ECO:0000259" key="7">
    <source>
        <dbReference type="Pfam" id="PF03807"/>
    </source>
</evidence>
<dbReference type="InterPro" id="IPR000304">
    <property type="entry name" value="Pyrroline-COOH_reductase"/>
</dbReference>
<dbReference type="RefSeq" id="WP_224042706.1">
    <property type="nucleotide sequence ID" value="NZ_CAJZAH010000003.1"/>
</dbReference>
<dbReference type="GO" id="GO:0004735">
    <property type="term" value="F:pyrroline-5-carboxylate reductase activity"/>
    <property type="evidence" value="ECO:0007669"/>
    <property type="project" value="UniProtKB-EC"/>
</dbReference>
<keyword evidence="3 4" id="KW-0560">Oxidoreductase</keyword>
<dbReference type="InterPro" id="IPR008927">
    <property type="entry name" value="6-PGluconate_DH-like_C_sf"/>
</dbReference>
<dbReference type="Pfam" id="PF03807">
    <property type="entry name" value="F420_oxidored"/>
    <property type="match status" value="1"/>
</dbReference>
<organism evidence="9 10">
    <name type="scientific">Cupriavidus respiraculi</name>
    <dbReference type="NCBI Taxonomy" id="195930"/>
    <lineage>
        <taxon>Bacteria</taxon>
        <taxon>Pseudomonadati</taxon>
        <taxon>Pseudomonadota</taxon>
        <taxon>Betaproteobacteria</taxon>
        <taxon>Burkholderiales</taxon>
        <taxon>Burkholderiaceae</taxon>
        <taxon>Cupriavidus</taxon>
    </lineage>
</organism>
<comment type="similarity">
    <text evidence="1 4 6">Belongs to the pyrroline-5-carboxylate reductase family.</text>
</comment>
<dbReference type="SUPFAM" id="SSF51735">
    <property type="entry name" value="NAD(P)-binding Rossmann-fold domains"/>
    <property type="match status" value="1"/>
</dbReference>
<evidence type="ECO:0000256" key="4">
    <source>
        <dbReference type="HAMAP-Rule" id="MF_01925"/>
    </source>
</evidence>
<dbReference type="PROSITE" id="PS00521">
    <property type="entry name" value="P5CR"/>
    <property type="match status" value="1"/>
</dbReference>
<dbReference type="Proteomes" id="UP000721236">
    <property type="component" value="Unassembled WGS sequence"/>
</dbReference>
<evidence type="ECO:0000256" key="1">
    <source>
        <dbReference type="ARBA" id="ARBA00005525"/>
    </source>
</evidence>
<evidence type="ECO:0000259" key="8">
    <source>
        <dbReference type="Pfam" id="PF14748"/>
    </source>
</evidence>
<keyword evidence="4" id="KW-0963">Cytoplasm</keyword>
<dbReference type="SUPFAM" id="SSF48179">
    <property type="entry name" value="6-phosphogluconate dehydrogenase C-terminal domain-like"/>
    <property type="match status" value="1"/>
</dbReference>
<keyword evidence="4 6" id="KW-0641">Proline biosynthesis</keyword>
<dbReference type="InterPro" id="IPR029036">
    <property type="entry name" value="P5CR_dimer"/>
</dbReference>
<dbReference type="Gene3D" id="3.40.50.720">
    <property type="entry name" value="NAD(P)-binding Rossmann-like Domain"/>
    <property type="match status" value="1"/>
</dbReference>
<keyword evidence="2 4" id="KW-0521">NADP</keyword>
<comment type="catalytic activity">
    <reaction evidence="4 6">
        <text>L-proline + NADP(+) = (S)-1-pyrroline-5-carboxylate + NADPH + 2 H(+)</text>
        <dbReference type="Rhea" id="RHEA:14109"/>
        <dbReference type="ChEBI" id="CHEBI:15378"/>
        <dbReference type="ChEBI" id="CHEBI:17388"/>
        <dbReference type="ChEBI" id="CHEBI:57783"/>
        <dbReference type="ChEBI" id="CHEBI:58349"/>
        <dbReference type="ChEBI" id="CHEBI:60039"/>
        <dbReference type="EC" id="1.5.1.2"/>
    </reaction>
</comment>
<dbReference type="InterPro" id="IPR053790">
    <property type="entry name" value="P5CR-like_CS"/>
</dbReference>
<protein>
    <recommendedName>
        <fullName evidence="4 5">Pyrroline-5-carboxylate reductase</fullName>
        <shortName evidence="4">P5C reductase</shortName>
        <shortName evidence="4">P5CR</shortName>
        <ecNumber evidence="4 5">1.5.1.2</ecNumber>
    </recommendedName>
    <alternativeName>
        <fullName evidence="4">PCA reductase</fullName>
    </alternativeName>
</protein>
<keyword evidence="10" id="KW-1185">Reference proteome</keyword>
<dbReference type="Gene3D" id="1.10.3730.10">
    <property type="entry name" value="ProC C-terminal domain-like"/>
    <property type="match status" value="1"/>
</dbReference>
<accession>A0ABN7YU92</accession>
<dbReference type="EMBL" id="CAJZAH010000003">
    <property type="protein sequence ID" value="CAG9177049.1"/>
    <property type="molecule type" value="Genomic_DNA"/>
</dbReference>
<dbReference type="PANTHER" id="PTHR11645:SF0">
    <property type="entry name" value="PYRROLINE-5-CARBOXYLATE REDUCTASE 3"/>
    <property type="match status" value="1"/>
</dbReference>
<sequence>MLSTLTFGFVGGGNLATALIGGLIARGVPPGSVRVADPFAQARERLQRDLGVQVCEAADAALAEAKVIVMAVKPQQFREAAVQLLPRMQAAGGDSLVISVAAGIRLQDMQRWLGGHARVVRAMPNTPALAGMGMTGMTAPAGLPETDRAVATAVAEAVGQCVWVEGDARMDAVTALSGSGPAYVFYMIEAMEKAGAQLGLTAEQGRQLAVQTFRGAAALAAQSSEPVSVLRERVTSKGGTTYAALTVLEQQGVADSFVQAMAAAAARGTEMGEEFGRES</sequence>
<dbReference type="InterPro" id="IPR028939">
    <property type="entry name" value="P5C_Rdtase_cat_N"/>
</dbReference>
<evidence type="ECO:0000313" key="9">
    <source>
        <dbReference type="EMBL" id="CAG9177049.1"/>
    </source>
</evidence>
<evidence type="ECO:0000313" key="10">
    <source>
        <dbReference type="Proteomes" id="UP000721236"/>
    </source>
</evidence>
<reference evidence="9 10" key="1">
    <citation type="submission" date="2021-08" db="EMBL/GenBank/DDBJ databases">
        <authorList>
            <person name="Peeters C."/>
        </authorList>
    </citation>
    <scope>NUCLEOTIDE SEQUENCE [LARGE SCALE GENOMIC DNA]</scope>
    <source>
        <strain evidence="9 10">LMG 21510</strain>
    </source>
</reference>
<dbReference type="PIRSF" id="PIRSF000193">
    <property type="entry name" value="Pyrrol-5-carb_rd"/>
    <property type="match status" value="1"/>
</dbReference>
<evidence type="ECO:0000256" key="2">
    <source>
        <dbReference type="ARBA" id="ARBA00022857"/>
    </source>
</evidence>
<evidence type="ECO:0000256" key="3">
    <source>
        <dbReference type="ARBA" id="ARBA00023002"/>
    </source>
</evidence>
<comment type="subcellular location">
    <subcellularLocation>
        <location evidence="4">Cytoplasm</location>
    </subcellularLocation>
</comment>
<comment type="pathway">
    <text evidence="4 6">Amino-acid biosynthesis; L-proline biosynthesis; L-proline from L-glutamate 5-semialdehyde: step 1/1.</text>
</comment>
<comment type="catalytic activity">
    <reaction evidence="4">
        <text>L-proline + NAD(+) = (S)-1-pyrroline-5-carboxylate + NADH + 2 H(+)</text>
        <dbReference type="Rhea" id="RHEA:14105"/>
        <dbReference type="ChEBI" id="CHEBI:15378"/>
        <dbReference type="ChEBI" id="CHEBI:17388"/>
        <dbReference type="ChEBI" id="CHEBI:57540"/>
        <dbReference type="ChEBI" id="CHEBI:57945"/>
        <dbReference type="ChEBI" id="CHEBI:60039"/>
        <dbReference type="EC" id="1.5.1.2"/>
    </reaction>
</comment>
<proteinExistence type="inferred from homology"/>
<gene>
    <name evidence="9" type="primary">proC_2</name>
    <name evidence="4" type="synonym">proC</name>
    <name evidence="9" type="ORF">LMG21510_03196</name>
</gene>
<dbReference type="PANTHER" id="PTHR11645">
    <property type="entry name" value="PYRROLINE-5-CARBOXYLATE REDUCTASE"/>
    <property type="match status" value="1"/>
</dbReference>
<dbReference type="EC" id="1.5.1.2" evidence="4 5"/>
<comment type="function">
    <text evidence="4">Catalyzes the reduction of 1-pyrroline-5-carboxylate (PCA) to L-proline.</text>
</comment>
<feature type="domain" description="Pyrroline-5-carboxylate reductase catalytic N-terminal" evidence="7">
    <location>
        <begin position="7"/>
        <end position="103"/>
    </location>
</feature>
<dbReference type="NCBIfam" id="TIGR00112">
    <property type="entry name" value="proC"/>
    <property type="match status" value="1"/>
</dbReference>
<comment type="caution">
    <text evidence="9">The sequence shown here is derived from an EMBL/GenBank/DDBJ whole genome shotgun (WGS) entry which is preliminary data.</text>
</comment>
<dbReference type="Pfam" id="PF14748">
    <property type="entry name" value="P5CR_dimer"/>
    <property type="match status" value="1"/>
</dbReference>